<sequence>MDKKYVVRTDVKLSNAMTREEAIKAVKEYESQGVSAYIVSETEAERIKDSEFNKPSWK</sequence>
<accession>A0A0L0WDG4</accession>
<dbReference type="STRING" id="1503.CLPU_3c02980"/>
<evidence type="ECO:0000313" key="2">
    <source>
        <dbReference type="Proteomes" id="UP000037267"/>
    </source>
</evidence>
<dbReference type="RefSeq" id="WP_164492052.1">
    <property type="nucleotide sequence ID" value="NZ_LGSS01000003.1"/>
</dbReference>
<keyword evidence="2" id="KW-1185">Reference proteome</keyword>
<evidence type="ECO:0000313" key="1">
    <source>
        <dbReference type="EMBL" id="KNF09518.1"/>
    </source>
</evidence>
<dbReference type="Proteomes" id="UP000037267">
    <property type="component" value="Unassembled WGS sequence"/>
</dbReference>
<name>A0A0L0WDG4_GOTPU</name>
<gene>
    <name evidence="1" type="ORF">CLPU_3c02980</name>
</gene>
<organism evidence="1 2">
    <name type="scientific">Gottschalkia purinilytica</name>
    <name type="common">Clostridium purinilyticum</name>
    <dbReference type="NCBI Taxonomy" id="1503"/>
    <lineage>
        <taxon>Bacteria</taxon>
        <taxon>Bacillati</taxon>
        <taxon>Bacillota</taxon>
        <taxon>Tissierellia</taxon>
        <taxon>Tissierellales</taxon>
        <taxon>Gottschalkiaceae</taxon>
        <taxon>Gottschalkia</taxon>
    </lineage>
</organism>
<reference evidence="2" key="1">
    <citation type="submission" date="2015-07" db="EMBL/GenBank/DDBJ databases">
        <title>Draft genome sequence of the purine-degrading Gottschalkia purinilyticum DSM 1384 (formerly Clostridium purinilyticum).</title>
        <authorList>
            <person name="Poehlein A."/>
            <person name="Schiel-Bengelsdorf B."/>
            <person name="Bengelsdorf F.R."/>
            <person name="Daniel R."/>
            <person name="Duerre P."/>
        </authorList>
    </citation>
    <scope>NUCLEOTIDE SEQUENCE [LARGE SCALE GENOMIC DNA]</scope>
    <source>
        <strain evidence="2">DSM 1384</strain>
    </source>
</reference>
<comment type="caution">
    <text evidence="1">The sequence shown here is derived from an EMBL/GenBank/DDBJ whole genome shotgun (WGS) entry which is preliminary data.</text>
</comment>
<dbReference type="EMBL" id="LGSS01000003">
    <property type="protein sequence ID" value="KNF09518.1"/>
    <property type="molecule type" value="Genomic_DNA"/>
</dbReference>
<protein>
    <submittedName>
        <fullName evidence="1">Uncharacterized protein</fullName>
    </submittedName>
</protein>
<proteinExistence type="predicted"/>
<dbReference type="AlphaFoldDB" id="A0A0L0WDG4"/>